<name>A0A3B0BZ53_9BACL</name>
<keyword evidence="1" id="KW-1133">Transmembrane helix</keyword>
<comment type="caution">
    <text evidence="2">The sequence shown here is derived from an EMBL/GenBank/DDBJ whole genome shotgun (WGS) entry which is preliminary data.</text>
</comment>
<reference evidence="2 3" key="1">
    <citation type="journal article" date="2007" name="Int. J. Syst. Evol. Microbiol.">
        <title>Paenibacillus ginsengarvi sp. nov., isolated from soil from ginseng cultivation.</title>
        <authorList>
            <person name="Yoon M.H."/>
            <person name="Ten L.N."/>
            <person name="Im W.T."/>
        </authorList>
    </citation>
    <scope>NUCLEOTIDE SEQUENCE [LARGE SCALE GENOMIC DNA]</scope>
    <source>
        <strain evidence="2 3">KCTC 13059</strain>
    </source>
</reference>
<feature type="transmembrane region" description="Helical" evidence="1">
    <location>
        <begin position="81"/>
        <end position="104"/>
    </location>
</feature>
<feature type="transmembrane region" description="Helical" evidence="1">
    <location>
        <begin position="166"/>
        <end position="186"/>
    </location>
</feature>
<evidence type="ECO:0000313" key="3">
    <source>
        <dbReference type="Proteomes" id="UP000282311"/>
    </source>
</evidence>
<keyword evidence="1" id="KW-0812">Transmembrane</keyword>
<dbReference type="EMBL" id="RBAH01000020">
    <property type="protein sequence ID" value="RKN77167.1"/>
    <property type="molecule type" value="Genomic_DNA"/>
</dbReference>
<keyword evidence="1" id="KW-0472">Membrane</keyword>
<protein>
    <submittedName>
        <fullName evidence="2">Uncharacterized protein</fullName>
    </submittedName>
</protein>
<dbReference type="OrthoDB" id="2615679at2"/>
<dbReference type="AlphaFoldDB" id="A0A3B0BZ53"/>
<feature type="transmembrane region" description="Helical" evidence="1">
    <location>
        <begin position="192"/>
        <end position="210"/>
    </location>
</feature>
<evidence type="ECO:0000313" key="2">
    <source>
        <dbReference type="EMBL" id="RKN77167.1"/>
    </source>
</evidence>
<evidence type="ECO:0000256" key="1">
    <source>
        <dbReference type="SAM" id="Phobius"/>
    </source>
</evidence>
<dbReference type="RefSeq" id="WP_120749876.1">
    <property type="nucleotide sequence ID" value="NZ_RBAH01000020.1"/>
</dbReference>
<proteinExistence type="predicted"/>
<feature type="transmembrane region" description="Helical" evidence="1">
    <location>
        <begin position="6"/>
        <end position="25"/>
    </location>
</feature>
<sequence>MDVIVFLSVSMWEWFALILLIFALYRFEIGHHLGQLAFSGFLLAMCSYMLFIVFEFNLIALLVQPIAAFLFFWLMFKIPPLYASIIVINGYLAYCLVMSTLYLVTEQFGAVITPSTSTNYAFHAMTGLILLLLTWFVVRFRLGFSFVHYGDTGFTAPSLPGLHKKLLPLVTALGCLMLAGFNLIYWRTGYTPLFVVLTALSLGLLGYYAFRMEHEIASARRNKRIG</sequence>
<feature type="transmembrane region" description="Helical" evidence="1">
    <location>
        <begin position="32"/>
        <end position="52"/>
    </location>
</feature>
<accession>A0A3B0BZ53</accession>
<dbReference type="Proteomes" id="UP000282311">
    <property type="component" value="Unassembled WGS sequence"/>
</dbReference>
<keyword evidence="3" id="KW-1185">Reference proteome</keyword>
<feature type="transmembrane region" description="Helical" evidence="1">
    <location>
        <begin position="120"/>
        <end position="138"/>
    </location>
</feature>
<gene>
    <name evidence="2" type="ORF">D7M11_24420</name>
</gene>
<feature type="transmembrane region" description="Helical" evidence="1">
    <location>
        <begin position="58"/>
        <end position="76"/>
    </location>
</feature>
<organism evidence="2 3">
    <name type="scientific">Paenibacillus ginsengarvi</name>
    <dbReference type="NCBI Taxonomy" id="400777"/>
    <lineage>
        <taxon>Bacteria</taxon>
        <taxon>Bacillati</taxon>
        <taxon>Bacillota</taxon>
        <taxon>Bacilli</taxon>
        <taxon>Bacillales</taxon>
        <taxon>Paenibacillaceae</taxon>
        <taxon>Paenibacillus</taxon>
    </lineage>
</organism>